<name>L7VKC7_9FLAO</name>
<dbReference type="InterPro" id="IPR037027">
    <property type="entry name" value="YqgF/RNaseH-like_dom_sf"/>
</dbReference>
<dbReference type="SUPFAM" id="SSF53098">
    <property type="entry name" value="Ribonuclease H-like"/>
    <property type="match status" value="1"/>
</dbReference>
<dbReference type="CDD" id="cd16964">
    <property type="entry name" value="YqgF"/>
    <property type="match status" value="1"/>
</dbReference>
<dbReference type="KEGG" id="udi:ASNER_186"/>
<dbReference type="GO" id="GO:0005829">
    <property type="term" value="C:cytosol"/>
    <property type="evidence" value="ECO:0007669"/>
    <property type="project" value="TreeGrafter"/>
</dbReference>
<dbReference type="GO" id="GO:0004518">
    <property type="term" value="F:nuclease activity"/>
    <property type="evidence" value="ECO:0007669"/>
    <property type="project" value="UniProtKB-KW"/>
</dbReference>
<keyword evidence="1" id="KW-0690">Ribosome biogenesis</keyword>
<dbReference type="GO" id="GO:0016788">
    <property type="term" value="F:hydrolase activity, acting on ester bonds"/>
    <property type="evidence" value="ECO:0007669"/>
    <property type="project" value="UniProtKB-UniRule"/>
</dbReference>
<dbReference type="Proteomes" id="UP000011174">
    <property type="component" value="Chromosome"/>
</dbReference>
<dbReference type="HAMAP" id="MF_00651">
    <property type="entry name" value="Nuclease_YqgF"/>
    <property type="match status" value="1"/>
</dbReference>
<dbReference type="EC" id="3.1.-.-" evidence="1"/>
<organism evidence="2 3">
    <name type="scientific">Candidatus Uzinura diaspidicola str. ASNER</name>
    <dbReference type="NCBI Taxonomy" id="1133592"/>
    <lineage>
        <taxon>Bacteria</taxon>
        <taxon>Pseudomonadati</taxon>
        <taxon>Bacteroidota</taxon>
        <taxon>Flavobacteriia</taxon>
        <taxon>Flavobacteriales</taxon>
        <taxon>Candidatus Uzinura</taxon>
    </lineage>
</organism>
<keyword evidence="3" id="KW-1185">Reference proteome</keyword>
<reference evidence="2 3" key="1">
    <citation type="journal article" date="2013" name="Environ. Microbiol.">
        <title>The nutrient supplying capabilities of Uzinura, an endosymbiont of armoured scale insects.</title>
        <authorList>
            <person name="Sabree Z.L."/>
            <person name="Huang C.Y."/>
            <person name="Okusu A."/>
            <person name="Moran N.A."/>
            <person name="Normark B.B."/>
        </authorList>
    </citation>
    <scope>NUCLEOTIDE SEQUENCE [LARGE SCALE GENOMIC DNA]</scope>
    <source>
        <strain evidence="2 3">ASNER</strain>
    </source>
</reference>
<dbReference type="AlphaFoldDB" id="L7VKC7"/>
<dbReference type="PANTHER" id="PTHR33317:SF4">
    <property type="entry name" value="POLYNUCLEOTIDYL TRANSFERASE, RIBONUCLEASE H-LIKE SUPERFAMILY PROTEIN"/>
    <property type="match status" value="1"/>
</dbReference>
<proteinExistence type="inferred from homology"/>
<dbReference type="PATRIC" id="fig|1133592.3.peg.174"/>
<gene>
    <name evidence="2" type="ORF">ASNER_186</name>
</gene>
<keyword evidence="1" id="KW-0540">Nuclease</keyword>
<evidence type="ECO:0000256" key="1">
    <source>
        <dbReference type="HAMAP-Rule" id="MF_00651"/>
    </source>
</evidence>
<evidence type="ECO:0000313" key="3">
    <source>
        <dbReference type="Proteomes" id="UP000011174"/>
    </source>
</evidence>
<dbReference type="NCBIfam" id="TIGR00250">
    <property type="entry name" value="RNAse_H_YqgF"/>
    <property type="match status" value="1"/>
</dbReference>
<dbReference type="PANTHER" id="PTHR33317">
    <property type="entry name" value="POLYNUCLEOTIDYL TRANSFERASE, RIBONUCLEASE H-LIKE SUPERFAMILY PROTEIN"/>
    <property type="match status" value="1"/>
</dbReference>
<evidence type="ECO:0000313" key="2">
    <source>
        <dbReference type="EMBL" id="AGC66946.1"/>
    </source>
</evidence>
<comment type="similarity">
    <text evidence="1">Belongs to the YqgF HJR family.</text>
</comment>
<dbReference type="GO" id="GO:0000967">
    <property type="term" value="P:rRNA 5'-end processing"/>
    <property type="evidence" value="ECO:0007669"/>
    <property type="project" value="UniProtKB-UniRule"/>
</dbReference>
<dbReference type="OrthoDB" id="9796140at2"/>
<comment type="function">
    <text evidence="1">Could be a nuclease involved in processing of the 5'-end of pre-16S rRNA.</text>
</comment>
<sequence>MNYRILSIDYGSKRTGLAVTDQLQMIAYGLPTIKTNNLMRFLSYYIYEENIQKVILGEPKNCKNQPSLIEKEIQYFISKFCIFFPEIYLDRIDERFTSKLAKKTLFGLKKRYRTNKLILDKISATLILQSYLGRSRKV</sequence>
<keyword evidence="1" id="KW-0963">Cytoplasm</keyword>
<accession>L7VKC7</accession>
<keyword evidence="1" id="KW-0378">Hydrolase</keyword>
<dbReference type="HOGENOM" id="CLU_098240_2_1_10"/>
<dbReference type="Pfam" id="PF03652">
    <property type="entry name" value="RuvX"/>
    <property type="match status" value="1"/>
</dbReference>
<protein>
    <recommendedName>
        <fullName evidence="1">Putative pre-16S rRNA nuclease</fullName>
        <ecNumber evidence="1">3.1.-.-</ecNumber>
    </recommendedName>
</protein>
<dbReference type="STRING" id="1133592.ASNER_186"/>
<dbReference type="EMBL" id="CP003263">
    <property type="protein sequence ID" value="AGC66946.1"/>
    <property type="molecule type" value="Genomic_DNA"/>
</dbReference>
<dbReference type="InterPro" id="IPR012337">
    <property type="entry name" value="RNaseH-like_sf"/>
</dbReference>
<comment type="subcellular location">
    <subcellularLocation>
        <location evidence="1">Cytoplasm</location>
    </subcellularLocation>
</comment>
<dbReference type="InterPro" id="IPR005227">
    <property type="entry name" value="YqgF"/>
</dbReference>
<dbReference type="Gene3D" id="3.30.420.140">
    <property type="entry name" value="YqgF/RNase H-like domain"/>
    <property type="match status" value="1"/>
</dbReference>